<sequence length="65" mass="7439">AGHMAIRKARQGKKGIGKNQSDTYYFDIELCKRCPFKEGCYKEGAKNKTYSMKIKSGEHTEQMAF</sequence>
<evidence type="ECO:0000313" key="2">
    <source>
        <dbReference type="Proteomes" id="UP000277811"/>
    </source>
</evidence>
<evidence type="ECO:0008006" key="3">
    <source>
        <dbReference type="Google" id="ProtNLM"/>
    </source>
</evidence>
<name>A0A498R0N8_9FIRM</name>
<protein>
    <recommendedName>
        <fullName evidence="3">Transposase DDE domain-containing protein</fullName>
    </recommendedName>
</protein>
<keyword evidence="2" id="KW-1185">Reference proteome</keyword>
<dbReference type="AlphaFoldDB" id="A0A498R0N8"/>
<gene>
    <name evidence="1" type="ORF">LUCI_0013</name>
</gene>
<proteinExistence type="predicted"/>
<organism evidence="1 2">
    <name type="scientific">Lucifera butyrica</name>
    <dbReference type="NCBI Taxonomy" id="1351585"/>
    <lineage>
        <taxon>Bacteria</taxon>
        <taxon>Bacillati</taxon>
        <taxon>Bacillota</taxon>
        <taxon>Negativicutes</taxon>
        <taxon>Veillonellales</taxon>
        <taxon>Veillonellaceae</taxon>
        <taxon>Lucifera</taxon>
    </lineage>
</organism>
<evidence type="ECO:0000313" key="1">
    <source>
        <dbReference type="EMBL" id="VBB04809.1"/>
    </source>
</evidence>
<feature type="non-terminal residue" evidence="1">
    <location>
        <position position="1"/>
    </location>
</feature>
<dbReference type="Proteomes" id="UP000277811">
    <property type="component" value="Unassembled WGS sequence"/>
</dbReference>
<feature type="non-terminal residue" evidence="1">
    <location>
        <position position="65"/>
    </location>
</feature>
<reference evidence="1 2" key="1">
    <citation type="submission" date="2018-06" db="EMBL/GenBank/DDBJ databases">
        <authorList>
            <person name="Strepis N."/>
        </authorList>
    </citation>
    <scope>NUCLEOTIDE SEQUENCE [LARGE SCALE GENOMIC DNA]</scope>
    <source>
        <strain evidence="1">LUCI</strain>
    </source>
</reference>
<dbReference type="EMBL" id="UPPP01000018">
    <property type="protein sequence ID" value="VBB04809.1"/>
    <property type="molecule type" value="Genomic_DNA"/>
</dbReference>
<accession>A0A498R0N8</accession>